<evidence type="ECO:0000313" key="1">
    <source>
        <dbReference type="Ensembl" id="ENSPSTP00000003139.1"/>
    </source>
</evidence>
<dbReference type="Proteomes" id="UP000694428">
    <property type="component" value="Unplaced"/>
</dbReference>
<name>A0A8C9EN12_PAVCR</name>
<reference evidence="1" key="2">
    <citation type="submission" date="2025-09" db="UniProtKB">
        <authorList>
            <consortium name="Ensembl"/>
        </authorList>
    </citation>
    <scope>IDENTIFICATION</scope>
</reference>
<evidence type="ECO:0000313" key="2">
    <source>
        <dbReference type="Proteomes" id="UP000694428"/>
    </source>
</evidence>
<organism evidence="1 2">
    <name type="scientific">Pavo cristatus</name>
    <name type="common">Indian peafowl</name>
    <name type="synonym">Blue peafowl</name>
    <dbReference type="NCBI Taxonomy" id="9049"/>
    <lineage>
        <taxon>Eukaryota</taxon>
        <taxon>Metazoa</taxon>
        <taxon>Chordata</taxon>
        <taxon>Craniata</taxon>
        <taxon>Vertebrata</taxon>
        <taxon>Euteleostomi</taxon>
        <taxon>Archelosauria</taxon>
        <taxon>Archosauria</taxon>
        <taxon>Dinosauria</taxon>
        <taxon>Saurischia</taxon>
        <taxon>Theropoda</taxon>
        <taxon>Coelurosauria</taxon>
        <taxon>Aves</taxon>
        <taxon>Neognathae</taxon>
        <taxon>Galloanserae</taxon>
        <taxon>Galliformes</taxon>
        <taxon>Phasianidae</taxon>
        <taxon>Phasianinae</taxon>
        <taxon>Pavo</taxon>
    </lineage>
</organism>
<dbReference type="AlphaFoldDB" id="A0A8C9EN12"/>
<keyword evidence="2" id="KW-1185">Reference proteome</keyword>
<sequence>MLTASFLNGLTAALISPDIPVWAEPSCTILWEILGQQQQKSHCEAAKLLHKEPWWLQNILIVLLQHVWRHCEIFIVRDTVFPYGLGNRLQNVPLGAVHGWGGRCSHVWAVMSAQGL</sequence>
<proteinExistence type="predicted"/>
<accession>A0A8C9EN12</accession>
<dbReference type="Ensembl" id="ENSPSTT00000003292.1">
    <property type="protein sequence ID" value="ENSPSTP00000003139.1"/>
    <property type="gene ID" value="ENSPSTG00000002300.1"/>
</dbReference>
<protein>
    <submittedName>
        <fullName evidence="1">Uncharacterized protein</fullName>
    </submittedName>
</protein>
<reference evidence="1" key="1">
    <citation type="submission" date="2025-08" db="UniProtKB">
        <authorList>
            <consortium name="Ensembl"/>
        </authorList>
    </citation>
    <scope>IDENTIFICATION</scope>
</reference>